<reference evidence="2" key="1">
    <citation type="submission" date="2016-01" db="EMBL/GenBank/DDBJ databases">
        <authorList>
            <person name="Peeters C."/>
        </authorList>
    </citation>
    <scope>NUCLEOTIDE SEQUENCE [LARGE SCALE GENOMIC DNA]</scope>
    <source>
        <strain evidence="2">LMG 29323</strain>
    </source>
</reference>
<dbReference type="Proteomes" id="UP000054911">
    <property type="component" value="Unassembled WGS sequence"/>
</dbReference>
<sequence>MTDSKFAAIDERLDSLVSLDLGGRGVEQLYAAARERQGGPLVGAAADALAAIPEKANVFVTTGSVSRAWISPSIGENDGPAGLAAVVRALSLSKKALCITFVEQTLIETTSAILTTAGLTVLPYEQAKIARDDGSLAVVCVEPFPLDEAGAKDASKQLIEKYRPALFFSTERVGRNVDGIYCSMRGIDYGMGRARIDFLFDEAIAQGIPTVAVGDGGNEIGMGVVAEAVQEFVKFGDIRPDGSAGIGAVTGTDVLVTAACSNWGCYAIAGAFAARMGKASLAHSPASEVALLRRGVDVGLINSVANVIDGNVDGIPEATHIAVVQLISTIISPAFK</sequence>
<dbReference type="RefSeq" id="WP_061173770.1">
    <property type="nucleotide sequence ID" value="NZ_FCOE02000003.1"/>
</dbReference>
<evidence type="ECO:0000313" key="3">
    <source>
        <dbReference type="Proteomes" id="UP000054911"/>
    </source>
</evidence>
<dbReference type="STRING" id="1777141.AWB80_01230"/>
<dbReference type="InterPro" id="IPR025504">
    <property type="entry name" value="GLUCM_C"/>
</dbReference>
<dbReference type="Gene3D" id="3.90.1640.20">
    <property type="entry name" value="TON_0340"/>
    <property type="match status" value="1"/>
</dbReference>
<dbReference type="PANTHER" id="PTHR32022:SF10">
    <property type="entry name" value="D-GLUTAMATE CYCLASE, MITOCHONDRIAL"/>
    <property type="match status" value="1"/>
</dbReference>
<proteinExistence type="predicted"/>
<accession>A0A157ZSQ5</accession>
<organism evidence="2 3">
    <name type="scientific">Caballeronia pedi</name>
    <dbReference type="NCBI Taxonomy" id="1777141"/>
    <lineage>
        <taxon>Bacteria</taxon>
        <taxon>Pseudomonadati</taxon>
        <taxon>Pseudomonadota</taxon>
        <taxon>Betaproteobacteria</taxon>
        <taxon>Burkholderiales</taxon>
        <taxon>Burkholderiaceae</taxon>
        <taxon>Caballeronia</taxon>
    </lineage>
</organism>
<protein>
    <recommendedName>
        <fullName evidence="1">D-glutamate cyclase-like C-terminal domain-containing protein</fullName>
    </recommendedName>
</protein>
<name>A0A157ZSQ5_9BURK</name>
<dbReference type="Pfam" id="PF14336">
    <property type="entry name" value="GLUCM-like_C"/>
    <property type="match status" value="1"/>
</dbReference>
<dbReference type="EMBL" id="FCOE02000003">
    <property type="protein sequence ID" value="SAK48506.1"/>
    <property type="molecule type" value="Genomic_DNA"/>
</dbReference>
<dbReference type="PANTHER" id="PTHR32022">
    <property type="entry name" value="D-GLUTAMATE CYCLASE, MITOCHONDRIAL"/>
    <property type="match status" value="1"/>
</dbReference>
<evidence type="ECO:0000259" key="1">
    <source>
        <dbReference type="Pfam" id="PF14336"/>
    </source>
</evidence>
<dbReference type="AlphaFoldDB" id="A0A157ZSQ5"/>
<feature type="domain" description="D-glutamate cyclase-like C-terminal" evidence="1">
    <location>
        <begin position="13"/>
        <end position="326"/>
    </location>
</feature>
<keyword evidence="3" id="KW-1185">Reference proteome</keyword>
<evidence type="ECO:0000313" key="2">
    <source>
        <dbReference type="EMBL" id="SAK48506.1"/>
    </source>
</evidence>
<comment type="caution">
    <text evidence="2">The sequence shown here is derived from an EMBL/GenBank/DDBJ whole genome shotgun (WGS) entry which is preliminary data.</text>
</comment>
<gene>
    <name evidence="2" type="ORF">AWB80_01230</name>
</gene>